<evidence type="ECO:0000313" key="2">
    <source>
        <dbReference type="Proteomes" id="UP000264589"/>
    </source>
</evidence>
<proteinExistence type="predicted"/>
<protein>
    <submittedName>
        <fullName evidence="1">DUF3126 family protein</fullName>
    </submittedName>
</protein>
<dbReference type="OrthoDB" id="7632283at2"/>
<dbReference type="InParanoid" id="A0A371RLX6"/>
<comment type="caution">
    <text evidence="1">The sequence shown here is derived from an EMBL/GenBank/DDBJ whole genome shotgun (WGS) entry which is preliminary data.</text>
</comment>
<dbReference type="InterPro" id="IPR021473">
    <property type="entry name" value="DUF3126"/>
</dbReference>
<evidence type="ECO:0000313" key="1">
    <source>
        <dbReference type="EMBL" id="RFB06465.1"/>
    </source>
</evidence>
<name>A0A371RLX6_9PROT</name>
<keyword evidence="2" id="KW-1185">Reference proteome</keyword>
<dbReference type="EMBL" id="QUQO01000001">
    <property type="protein sequence ID" value="RFB06465.1"/>
    <property type="molecule type" value="Genomic_DNA"/>
</dbReference>
<sequence length="70" mass="7954">MMRLQQVLAEKLKDPKILLKTREKTRDSAEVYTDDEFLGVIFLDIEDEDGMASFNMGILDIDLDDTEGSA</sequence>
<reference evidence="1 2" key="1">
    <citation type="submission" date="2018-08" db="EMBL/GenBank/DDBJ databases">
        <title>Parvularcula sp. SM1705, isolated from surface water of the South Sea China.</title>
        <authorList>
            <person name="Sun L."/>
        </authorList>
    </citation>
    <scope>NUCLEOTIDE SEQUENCE [LARGE SCALE GENOMIC DNA]</scope>
    <source>
        <strain evidence="1 2">SM1705</strain>
    </source>
</reference>
<dbReference type="Proteomes" id="UP000264589">
    <property type="component" value="Unassembled WGS sequence"/>
</dbReference>
<organism evidence="1 2">
    <name type="scientific">Parvularcula marina</name>
    <dbReference type="NCBI Taxonomy" id="2292771"/>
    <lineage>
        <taxon>Bacteria</taxon>
        <taxon>Pseudomonadati</taxon>
        <taxon>Pseudomonadota</taxon>
        <taxon>Alphaproteobacteria</taxon>
        <taxon>Parvularculales</taxon>
        <taxon>Parvularculaceae</taxon>
        <taxon>Parvularcula</taxon>
    </lineage>
</organism>
<dbReference type="Pfam" id="PF11324">
    <property type="entry name" value="DUF3126"/>
    <property type="match status" value="1"/>
</dbReference>
<dbReference type="AlphaFoldDB" id="A0A371RLX6"/>
<accession>A0A371RLX6</accession>
<gene>
    <name evidence="1" type="ORF">DX908_12265</name>
</gene>